<keyword evidence="3" id="KW-1185">Reference proteome</keyword>
<sequence>MTTSDDAYPESDRPVEAWCDPHEVHVRLADGRHVSTPLWWYPRLLNATPAQRNTIELMLAGVHWPEVDEDLSVDGMLKGRKAPRCQSTAASRIAWQAERQDRSTRRDKYR</sequence>
<feature type="region of interest" description="Disordered" evidence="1">
    <location>
        <begin position="80"/>
        <end position="110"/>
    </location>
</feature>
<comment type="caution">
    <text evidence="2">The sequence shown here is derived from an EMBL/GenBank/DDBJ whole genome shotgun (WGS) entry which is preliminary data.</text>
</comment>
<dbReference type="Gene3D" id="3.30.2020.40">
    <property type="entry name" value="Uncharacterised protein PF10387, DUF2442"/>
    <property type="match status" value="1"/>
</dbReference>
<organism evidence="2 3">
    <name type="scientific">Agrobacterium rosae</name>
    <dbReference type="NCBI Taxonomy" id="1972867"/>
    <lineage>
        <taxon>Bacteria</taxon>
        <taxon>Pseudomonadati</taxon>
        <taxon>Pseudomonadota</taxon>
        <taxon>Alphaproteobacteria</taxon>
        <taxon>Hyphomicrobiales</taxon>
        <taxon>Rhizobiaceae</taxon>
        <taxon>Rhizobium/Agrobacterium group</taxon>
        <taxon>Agrobacterium</taxon>
    </lineage>
</organism>
<feature type="compositionally biased region" description="Basic and acidic residues" evidence="1">
    <location>
        <begin position="98"/>
        <end position="110"/>
    </location>
</feature>
<gene>
    <name evidence="2" type="ORF">RMS29_09460</name>
</gene>
<name>A0ABU4VVB5_9HYPH</name>
<protein>
    <submittedName>
        <fullName evidence="2">DUF2442 domain-containing protein</fullName>
    </submittedName>
</protein>
<proteinExistence type="predicted"/>
<evidence type="ECO:0000313" key="3">
    <source>
        <dbReference type="Proteomes" id="UP001277561"/>
    </source>
</evidence>
<evidence type="ECO:0000256" key="1">
    <source>
        <dbReference type="SAM" id="MobiDB-lite"/>
    </source>
</evidence>
<dbReference type="InterPro" id="IPR018841">
    <property type="entry name" value="DUF2442"/>
</dbReference>
<dbReference type="GeneID" id="86877995"/>
<dbReference type="Proteomes" id="UP001277561">
    <property type="component" value="Unassembled WGS sequence"/>
</dbReference>
<dbReference type="Pfam" id="PF10387">
    <property type="entry name" value="DUF2442"/>
    <property type="match status" value="1"/>
</dbReference>
<dbReference type="EMBL" id="JAVRAD010000003">
    <property type="protein sequence ID" value="MDX8329454.1"/>
    <property type="molecule type" value="Genomic_DNA"/>
</dbReference>
<evidence type="ECO:0000313" key="2">
    <source>
        <dbReference type="EMBL" id="MDX8329454.1"/>
    </source>
</evidence>
<dbReference type="RefSeq" id="WP_167397804.1">
    <property type="nucleotide sequence ID" value="NZ_CP192764.1"/>
</dbReference>
<reference evidence="2" key="1">
    <citation type="journal article" date="2023" name="Phytobiomes J">
        <title>Deciphering the key players within the bacterial microbiota associated with aerial crown gall tumors on rhododendron: Insights into the gallobiome.</title>
        <authorList>
            <person name="Kuzmanovic N."/>
            <person name="Nesme J."/>
            <person name="Wolf J."/>
            <person name="Neumann-Schaal M."/>
            <person name="Petersen J."/>
            <person name="Fernandez-Gnecco G."/>
            <person name="Sproeer C."/>
            <person name="Bunk B."/>
            <person name="Overmann J."/>
            <person name="Sorensen S.J."/>
            <person name="Idczak E."/>
            <person name="Smalla K."/>
        </authorList>
    </citation>
    <scope>NUCLEOTIDE SEQUENCE [LARGE SCALE GENOMIC DNA]</scope>
    <source>
        <strain evidence="2">Rho-14.1</strain>
    </source>
</reference>
<accession>A0ABU4VVB5</accession>